<comment type="caution">
    <text evidence="4">The sequence shown here is derived from an EMBL/GenBank/DDBJ whole genome shotgun (WGS) entry which is preliminary data.</text>
</comment>
<feature type="non-terminal residue" evidence="4">
    <location>
        <position position="1"/>
    </location>
</feature>
<feature type="non-terminal residue" evidence="4">
    <location>
        <position position="63"/>
    </location>
</feature>
<keyword evidence="5" id="KW-1185">Reference proteome</keyword>
<dbReference type="Pfam" id="PF00048">
    <property type="entry name" value="IL8"/>
    <property type="match status" value="1"/>
</dbReference>
<dbReference type="InterPro" id="IPR036048">
    <property type="entry name" value="Interleukin_8-like_sf"/>
</dbReference>
<proteinExistence type="predicted"/>
<evidence type="ECO:0000259" key="3">
    <source>
        <dbReference type="Pfam" id="PF00048"/>
    </source>
</evidence>
<gene>
    <name evidence="4" type="primary">Ccl4_3</name>
    <name evidence="4" type="ORF">CALVIR_R14857</name>
</gene>
<dbReference type="AlphaFoldDB" id="A0A851CJL6"/>
<dbReference type="EMBL" id="WEIV01021055">
    <property type="protein sequence ID" value="NWI57138.1"/>
    <property type="molecule type" value="Genomic_DNA"/>
</dbReference>
<protein>
    <submittedName>
        <fullName evidence="4">CCL4 protein</fullName>
    </submittedName>
</protein>
<organism evidence="4 5">
    <name type="scientific">Calyptomena viridis</name>
    <name type="common">Lesser green broadbill</name>
    <dbReference type="NCBI Taxonomy" id="135972"/>
    <lineage>
        <taxon>Eukaryota</taxon>
        <taxon>Metazoa</taxon>
        <taxon>Chordata</taxon>
        <taxon>Craniata</taxon>
        <taxon>Vertebrata</taxon>
        <taxon>Euteleostomi</taxon>
        <taxon>Archelosauria</taxon>
        <taxon>Archosauria</taxon>
        <taxon>Dinosauria</taxon>
        <taxon>Saurischia</taxon>
        <taxon>Theropoda</taxon>
        <taxon>Coelurosauria</taxon>
        <taxon>Aves</taxon>
        <taxon>Neognathae</taxon>
        <taxon>Neoaves</taxon>
        <taxon>Telluraves</taxon>
        <taxon>Australaves</taxon>
        <taxon>Passeriformes</taxon>
        <taxon>Eurylaimidae</taxon>
        <taxon>Calyptomena</taxon>
    </lineage>
</organism>
<feature type="domain" description="Chemokine interleukin-8-like" evidence="3">
    <location>
        <begin position="33"/>
        <end position="62"/>
    </location>
</feature>
<keyword evidence="2" id="KW-0732">Signal</keyword>
<dbReference type="GO" id="GO:0005615">
    <property type="term" value="C:extracellular space"/>
    <property type="evidence" value="ECO:0007669"/>
    <property type="project" value="UniProtKB-KW"/>
</dbReference>
<feature type="chain" id="PRO_5032887499" evidence="2">
    <location>
        <begin position="23"/>
        <end position="63"/>
    </location>
</feature>
<dbReference type="GO" id="GO:0008009">
    <property type="term" value="F:chemokine activity"/>
    <property type="evidence" value="ECO:0007669"/>
    <property type="project" value="InterPro"/>
</dbReference>
<dbReference type="SUPFAM" id="SSF54117">
    <property type="entry name" value="Interleukin 8-like chemokines"/>
    <property type="match status" value="1"/>
</dbReference>
<name>A0A851CJL6_CALVR</name>
<evidence type="ECO:0000313" key="4">
    <source>
        <dbReference type="EMBL" id="NWI57138.1"/>
    </source>
</evidence>
<keyword evidence="1" id="KW-0202">Cytokine</keyword>
<accession>A0A851CJL6</accession>
<dbReference type="Gene3D" id="2.40.50.40">
    <property type="match status" value="1"/>
</dbReference>
<dbReference type="InterPro" id="IPR001811">
    <property type="entry name" value="Chemokine_IL8-like_dom"/>
</dbReference>
<dbReference type="Proteomes" id="UP000642973">
    <property type="component" value="Unassembled WGS sequence"/>
</dbReference>
<feature type="signal peptide" evidence="2">
    <location>
        <begin position="1"/>
        <end position="22"/>
    </location>
</feature>
<evidence type="ECO:0000256" key="2">
    <source>
        <dbReference type="SAM" id="SignalP"/>
    </source>
</evidence>
<evidence type="ECO:0000256" key="1">
    <source>
        <dbReference type="ARBA" id="ARBA00022514"/>
    </source>
</evidence>
<sequence length="63" mass="6957">MKTFTAALAVLFVAVLCYQVSSTPPSVNGYGPCCLQFIRKELPLRLVKSYWHTGSHCPQPAVM</sequence>
<dbReference type="GO" id="GO:0006955">
    <property type="term" value="P:immune response"/>
    <property type="evidence" value="ECO:0007669"/>
    <property type="project" value="InterPro"/>
</dbReference>
<evidence type="ECO:0000313" key="5">
    <source>
        <dbReference type="Proteomes" id="UP000642973"/>
    </source>
</evidence>
<reference evidence="4" key="1">
    <citation type="submission" date="2019-10" db="EMBL/GenBank/DDBJ databases">
        <title>Bird 10,000 Genomes (B10K) Project - Family phase.</title>
        <authorList>
            <person name="Zhang G."/>
        </authorList>
    </citation>
    <scope>NUCLEOTIDE SEQUENCE</scope>
    <source>
        <strain evidence="4">B10K-DU-002-55</strain>
        <tissue evidence="4">Muscle</tissue>
    </source>
</reference>